<dbReference type="AlphaFoldDB" id="A0A848HRZ9"/>
<comment type="caution">
    <text evidence="1">The sequence shown here is derived from an EMBL/GenBank/DDBJ whole genome shotgun (WGS) entry which is preliminary data.</text>
</comment>
<dbReference type="Proteomes" id="UP000583752">
    <property type="component" value="Unassembled WGS sequence"/>
</dbReference>
<proteinExistence type="predicted"/>
<dbReference type="EMBL" id="JABBGG010000007">
    <property type="protein sequence ID" value="NML62063.1"/>
    <property type="molecule type" value="Genomic_DNA"/>
</dbReference>
<accession>A0A848HRZ9</accession>
<name>A0A848HRZ9_9BURK</name>
<dbReference type="RefSeq" id="WP_169466672.1">
    <property type="nucleotide sequence ID" value="NZ_JABBGG010000007.1"/>
</dbReference>
<keyword evidence="2" id="KW-1185">Reference proteome</keyword>
<protein>
    <submittedName>
        <fullName evidence="1">Uncharacterized protein</fullName>
    </submittedName>
</protein>
<gene>
    <name evidence="1" type="ORF">HHL21_13450</name>
</gene>
<evidence type="ECO:0000313" key="2">
    <source>
        <dbReference type="Proteomes" id="UP000583752"/>
    </source>
</evidence>
<organism evidence="1 2">
    <name type="scientific">Massilia polaris</name>
    <dbReference type="NCBI Taxonomy" id="2728846"/>
    <lineage>
        <taxon>Bacteria</taxon>
        <taxon>Pseudomonadati</taxon>
        <taxon>Pseudomonadota</taxon>
        <taxon>Betaproteobacteria</taxon>
        <taxon>Burkholderiales</taxon>
        <taxon>Oxalobacteraceae</taxon>
        <taxon>Telluria group</taxon>
        <taxon>Massilia</taxon>
    </lineage>
</organism>
<reference evidence="1 2" key="1">
    <citation type="submission" date="2020-04" db="EMBL/GenBank/DDBJ databases">
        <title>Massilia sp. RP-1-19 isolated from soil.</title>
        <authorList>
            <person name="Dahal R.H."/>
        </authorList>
    </citation>
    <scope>NUCLEOTIDE SEQUENCE [LARGE SCALE GENOMIC DNA]</scope>
    <source>
        <strain evidence="1 2">RP-1-19</strain>
    </source>
</reference>
<sequence length="414" mass="43325">MPTKRPKLALAAAGVAIVAALAILFWPEAGRGAAASSGAAPVRTAAAVQSSGAPVGLPGLPAGAGQEERARLLAEQYRNADQAYCSYHASTKYPVSSRPIAEHPDQVYPNQPVVEIQPMRGEGGRGADPNVLVQTSQSRVFMVAGEAVAFSLRAVNAQGGALPLVVTRAVAGGMTFGASRPAAQVSLPFADDGAGADPVGGDSHFAALLAPAQTSLAQFNGTIRTEVRYTVNGRAGVALFDVNYSPEVPATWAGQAREVIEDGSLSYVLKADVRQAGRYIVTGRVDDAKGKPFALATFNDVLRAGPNDIRLTVFGKLLHDKAPAMPLTLRDVDGYLLKENVDPDRALMPRLAGRVVAGKPHPLRSFSDTEYAGEERTRHLAEFANDASRAKDALAAFDPARPLPASQCDASAVK</sequence>
<evidence type="ECO:0000313" key="1">
    <source>
        <dbReference type="EMBL" id="NML62063.1"/>
    </source>
</evidence>